<dbReference type="Pfam" id="PF12686">
    <property type="entry name" value="DUF3800"/>
    <property type="match status" value="1"/>
</dbReference>
<evidence type="ECO:0000313" key="2">
    <source>
        <dbReference type="Proteomes" id="UP000287233"/>
    </source>
</evidence>
<dbReference type="InterPro" id="IPR024524">
    <property type="entry name" value="DUF3800"/>
</dbReference>
<evidence type="ECO:0000313" key="1">
    <source>
        <dbReference type="EMBL" id="QAA75932.1"/>
    </source>
</evidence>
<proteinExistence type="predicted"/>
<dbReference type="AlphaFoldDB" id="A0A410FSH3"/>
<evidence type="ECO:0008006" key="3">
    <source>
        <dbReference type="Google" id="ProtNLM"/>
    </source>
</evidence>
<dbReference type="Proteomes" id="UP000287233">
    <property type="component" value="Chromosome"/>
</dbReference>
<accession>A0A410FSH3</accession>
<protein>
    <recommendedName>
        <fullName evidence="3">DUF3800 domain-containing protein</fullName>
    </recommendedName>
</protein>
<gene>
    <name evidence="1" type="ORF">BIP78_0164</name>
</gene>
<dbReference type="EMBL" id="CP034928">
    <property type="protein sequence ID" value="QAA75932.1"/>
    <property type="molecule type" value="Genomic_DNA"/>
</dbReference>
<dbReference type="KEGG" id="bih:BIP78_0164"/>
<sequence length="251" mass="29314">MTEYHDQWNASPGSTRLGELGGRIEIYCDESRPEYLRTPPPSGPAYVLIGGLWLRREHRDQIKERIKRVRAQHNVWAEFKWNRVSPSRLDFYKDVINVFFDEDMAFRCIALPARDLDAQRFHKGDGELMFYKFYYQLLVHWLEDGCEHRIFVDRRTNRLPNRLRVLEQVLRTARPDCKNIVVQALPSRQVGFLQLVDVLLGATGCKLHGHTESAARLELVQAIEQRLGRPIGPTTRSEAKFNVFVFRPRAP</sequence>
<reference evidence="2" key="1">
    <citation type="submission" date="2018-12" db="EMBL/GenBank/DDBJ databases">
        <title>Complete genome sequence of an uncultured bacterium of the candidate phylum Bipolaricaulota.</title>
        <authorList>
            <person name="Kadnikov V.V."/>
            <person name="Mardanov A.V."/>
            <person name="Beletsky A.V."/>
            <person name="Frank Y.A."/>
            <person name="Karnachuk O.V."/>
            <person name="Ravin N.V."/>
        </authorList>
    </citation>
    <scope>NUCLEOTIDE SEQUENCE [LARGE SCALE GENOMIC DNA]</scope>
</reference>
<organism evidence="1 2">
    <name type="scientific">Bipolaricaulis sibiricus</name>
    <dbReference type="NCBI Taxonomy" id="2501609"/>
    <lineage>
        <taxon>Bacteria</taxon>
        <taxon>Candidatus Bipolaricaulota</taxon>
        <taxon>Candidatus Bipolaricaulia</taxon>
        <taxon>Candidatus Bipolaricaulales</taxon>
        <taxon>Candidatus Bipolaricaulaceae</taxon>
        <taxon>Candidatus Bipolaricaulis</taxon>
    </lineage>
</organism>
<name>A0A410FSH3_BIPS1</name>